<keyword evidence="5 18" id="KW-0548">Nucleotidyltransferase</keyword>
<dbReference type="Gene3D" id="3.30.420.10">
    <property type="entry name" value="Ribonuclease H-like superfamily/Ribonuclease H"/>
    <property type="match status" value="1"/>
</dbReference>
<dbReference type="EC" id="2.7.7.7" evidence="2 18"/>
<evidence type="ECO:0000313" key="21">
    <source>
        <dbReference type="EMBL" id="PWD84791.1"/>
    </source>
</evidence>
<feature type="binding site" evidence="16">
    <location>
        <position position="10"/>
    </location>
    <ligand>
        <name>substrate</name>
    </ligand>
</feature>
<comment type="caution">
    <text evidence="21">The sequence shown here is derived from an EMBL/GenBank/DDBJ whole genome shotgun (WGS) entry which is preliminary data.</text>
</comment>
<keyword evidence="9 18" id="KW-0378">Hydrolase</keyword>
<name>A0A2U2ANK0_9GAMM</name>
<comment type="cofactor">
    <cofactor evidence="17">
        <name>Mg(2+)</name>
        <dbReference type="ChEBI" id="CHEBI:18420"/>
    </cofactor>
    <cofactor evidence="17">
        <name>Mn(2+)</name>
        <dbReference type="ChEBI" id="CHEBI:29035"/>
    </cofactor>
    <text evidence="17">Binds 2 divalent metal cations. Magnesium or manganese.</text>
</comment>
<dbReference type="InterPro" id="IPR006309">
    <property type="entry name" value="DnaQ_proteo"/>
</dbReference>
<evidence type="ECO:0000256" key="12">
    <source>
        <dbReference type="ARBA" id="ARBA00022932"/>
    </source>
</evidence>
<feature type="binding site" evidence="16">
    <location>
        <position position="8"/>
    </location>
    <ligand>
        <name>substrate</name>
    </ligand>
</feature>
<evidence type="ECO:0000256" key="5">
    <source>
        <dbReference type="ARBA" id="ARBA00022695"/>
    </source>
</evidence>
<dbReference type="PANTHER" id="PTHR30231">
    <property type="entry name" value="DNA POLYMERASE III SUBUNIT EPSILON"/>
    <property type="match status" value="1"/>
</dbReference>
<keyword evidence="4 18" id="KW-0808">Transferase</keyword>
<comment type="function">
    <text evidence="18">DNA polymerase III is a complex, multichain enzyme responsible for most of the replicative synthesis in bacteria. The epsilon subunit contain the editing function and is a proofreading 3'-5' exonuclease.</text>
</comment>
<evidence type="ECO:0000256" key="1">
    <source>
        <dbReference type="ARBA" id="ARBA00001936"/>
    </source>
</evidence>
<feature type="binding site" evidence="17">
    <location>
        <position position="157"/>
    </location>
    <ligand>
        <name>a divalent metal cation</name>
        <dbReference type="ChEBI" id="CHEBI:60240"/>
        <label>1</label>
        <note>catalytic</note>
    </ligand>
</feature>
<evidence type="ECO:0000256" key="18">
    <source>
        <dbReference type="RuleBase" id="RU364087"/>
    </source>
</evidence>
<feature type="binding site" evidence="17">
    <location>
        <position position="10"/>
    </location>
    <ligand>
        <name>a divalent metal cation</name>
        <dbReference type="ChEBI" id="CHEBI:60240"/>
        <label>1</label>
        <note>catalytic</note>
    </ligand>
</feature>
<comment type="cofactor">
    <cofactor evidence="1 18">
        <name>Mn(2+)</name>
        <dbReference type="ChEBI" id="CHEBI:29035"/>
    </cofactor>
</comment>
<evidence type="ECO:0000256" key="6">
    <source>
        <dbReference type="ARBA" id="ARBA00022705"/>
    </source>
</evidence>
<dbReference type="InterPro" id="IPR012337">
    <property type="entry name" value="RNaseH-like_sf"/>
</dbReference>
<comment type="subunit">
    <text evidence="18">DNA polymerase III contains a core (composed of alpha, epsilon and theta chains) that associates with a tau subunit. This core dimerizes to form the POLIII' complex. PolIII' associates with the gamma complex (composed of gamma, delta, delta', psi and chi chains) and with the beta chain to form the complete DNA polymerase III complex.</text>
</comment>
<dbReference type="Pfam" id="PF00929">
    <property type="entry name" value="RNase_T"/>
    <property type="match status" value="1"/>
</dbReference>
<evidence type="ECO:0000256" key="7">
    <source>
        <dbReference type="ARBA" id="ARBA00022722"/>
    </source>
</evidence>
<evidence type="ECO:0000256" key="13">
    <source>
        <dbReference type="ARBA" id="ARBA00023211"/>
    </source>
</evidence>
<keyword evidence="22" id="KW-1185">Reference proteome</keyword>
<evidence type="ECO:0000256" key="4">
    <source>
        <dbReference type="ARBA" id="ARBA00022679"/>
    </source>
</evidence>
<dbReference type="GO" id="GO:0003887">
    <property type="term" value="F:DNA-directed DNA polymerase activity"/>
    <property type="evidence" value="ECO:0007669"/>
    <property type="project" value="UniProtKB-KW"/>
</dbReference>
<feature type="compositionally biased region" description="Basic and acidic residues" evidence="19">
    <location>
        <begin position="232"/>
        <end position="244"/>
    </location>
</feature>
<dbReference type="InterPro" id="IPR006054">
    <property type="entry name" value="DnaQ"/>
</dbReference>
<evidence type="ECO:0000256" key="15">
    <source>
        <dbReference type="PIRSR" id="PIRSR606309-1"/>
    </source>
</evidence>
<evidence type="ECO:0000256" key="8">
    <source>
        <dbReference type="ARBA" id="ARBA00022723"/>
    </source>
</evidence>
<evidence type="ECO:0000256" key="19">
    <source>
        <dbReference type="SAM" id="MobiDB-lite"/>
    </source>
</evidence>
<dbReference type="NCBIfam" id="TIGR00573">
    <property type="entry name" value="dnaq"/>
    <property type="match status" value="1"/>
</dbReference>
<keyword evidence="10 18" id="KW-0269">Exonuclease</keyword>
<reference evidence="21 22" key="1">
    <citation type="journal article" date="2018" name="Genome Announc.">
        <title>Ignatzschineria cameli sp. nov., isolated from necrotic foot tissue of dromedaries (Camelus dromedarius) and associated maggots (Wohlfahrtia species) in Dubai.</title>
        <authorList>
            <person name="Tsang C.C."/>
            <person name="Tang J.Y."/>
            <person name="Fong J.Y."/>
            <person name="Kinne J."/>
            <person name="Lee H.H."/>
            <person name="Joseph M."/>
            <person name="Jose S."/>
            <person name="Schuster R.K."/>
            <person name="Tang Y."/>
            <person name="Sivakumar S."/>
            <person name="Chen J.H."/>
            <person name="Teng J.L."/>
            <person name="Lau S.K."/>
            <person name="Wernery U."/>
            <person name="Woo P.C."/>
        </authorList>
    </citation>
    <scope>NUCLEOTIDE SEQUENCE [LARGE SCALE GENOMIC DNA]</scope>
    <source>
        <strain evidence="21 22">KCTC 22643</strain>
    </source>
</reference>
<keyword evidence="12 18" id="KW-0239">DNA-directed DNA polymerase</keyword>
<feature type="binding site" evidence="17">
    <location>
        <position position="8"/>
    </location>
    <ligand>
        <name>a divalent metal cation</name>
        <dbReference type="ChEBI" id="CHEBI:60240"/>
        <label>1</label>
        <note>catalytic</note>
    </ligand>
</feature>
<keyword evidence="8 17" id="KW-0479">Metal-binding</keyword>
<keyword evidence="6 18" id="KW-0235">DNA replication</keyword>
<evidence type="ECO:0000256" key="11">
    <source>
        <dbReference type="ARBA" id="ARBA00022842"/>
    </source>
</evidence>
<evidence type="ECO:0000256" key="14">
    <source>
        <dbReference type="ARBA" id="ARBA00049244"/>
    </source>
</evidence>
<feature type="binding site" evidence="16">
    <location>
        <position position="58"/>
    </location>
    <ligand>
        <name>substrate</name>
    </ligand>
</feature>
<dbReference type="InterPro" id="IPR013520">
    <property type="entry name" value="Ribonucl_H"/>
</dbReference>
<comment type="catalytic activity">
    <reaction evidence="14 18">
        <text>DNA(n) + a 2'-deoxyribonucleoside 5'-triphosphate = DNA(n+1) + diphosphate</text>
        <dbReference type="Rhea" id="RHEA:22508"/>
        <dbReference type="Rhea" id="RHEA-COMP:17339"/>
        <dbReference type="Rhea" id="RHEA-COMP:17340"/>
        <dbReference type="ChEBI" id="CHEBI:33019"/>
        <dbReference type="ChEBI" id="CHEBI:61560"/>
        <dbReference type="ChEBI" id="CHEBI:173112"/>
        <dbReference type="EC" id="2.7.7.7"/>
    </reaction>
</comment>
<feature type="binding site" evidence="16">
    <location>
        <position position="157"/>
    </location>
    <ligand>
        <name>substrate</name>
    </ligand>
</feature>
<evidence type="ECO:0000259" key="20">
    <source>
        <dbReference type="SMART" id="SM00479"/>
    </source>
</evidence>
<protein>
    <recommendedName>
        <fullName evidence="3 18">DNA polymerase III subunit epsilon</fullName>
        <ecNumber evidence="2 18">2.7.7.7</ecNumber>
    </recommendedName>
</protein>
<dbReference type="GO" id="GO:0005829">
    <property type="term" value="C:cytosol"/>
    <property type="evidence" value="ECO:0007669"/>
    <property type="project" value="TreeGrafter"/>
</dbReference>
<dbReference type="AlphaFoldDB" id="A0A2U2ANK0"/>
<evidence type="ECO:0000313" key="22">
    <source>
        <dbReference type="Proteomes" id="UP000244948"/>
    </source>
</evidence>
<keyword evidence="11 17" id="KW-0460">Magnesium</keyword>
<evidence type="ECO:0000256" key="17">
    <source>
        <dbReference type="PIRSR" id="PIRSR606309-3"/>
    </source>
</evidence>
<dbReference type="SUPFAM" id="SSF53098">
    <property type="entry name" value="Ribonuclease H-like"/>
    <property type="match status" value="1"/>
</dbReference>
<dbReference type="PANTHER" id="PTHR30231:SF41">
    <property type="entry name" value="DNA POLYMERASE III SUBUNIT EPSILON"/>
    <property type="match status" value="1"/>
</dbReference>
<dbReference type="GO" id="GO:0046872">
    <property type="term" value="F:metal ion binding"/>
    <property type="evidence" value="ECO:0007669"/>
    <property type="project" value="UniProtKB-KW"/>
</dbReference>
<feature type="domain" description="Exonuclease" evidence="20">
    <location>
        <begin position="3"/>
        <end position="174"/>
    </location>
</feature>
<evidence type="ECO:0000256" key="2">
    <source>
        <dbReference type="ARBA" id="ARBA00012417"/>
    </source>
</evidence>
<dbReference type="NCBIfam" id="TIGR01406">
    <property type="entry name" value="dnaQ_proteo"/>
    <property type="match status" value="1"/>
</dbReference>
<keyword evidence="13 17" id="KW-0464">Manganese</keyword>
<dbReference type="CDD" id="cd06131">
    <property type="entry name" value="DNA_pol_III_epsilon_Ecoli_like"/>
    <property type="match status" value="1"/>
</dbReference>
<evidence type="ECO:0000256" key="10">
    <source>
        <dbReference type="ARBA" id="ARBA00022839"/>
    </source>
</evidence>
<accession>A0A2U2ANK0</accession>
<feature type="active site" description="Proton acceptor" evidence="15">
    <location>
        <position position="152"/>
    </location>
</feature>
<feature type="compositionally biased region" description="Basic and acidic residues" evidence="19">
    <location>
        <begin position="201"/>
        <end position="225"/>
    </location>
</feature>
<dbReference type="Proteomes" id="UP000244948">
    <property type="component" value="Unassembled WGS sequence"/>
</dbReference>
<evidence type="ECO:0000256" key="16">
    <source>
        <dbReference type="PIRSR" id="PIRSR606309-2"/>
    </source>
</evidence>
<feature type="region of interest" description="Disordered" evidence="19">
    <location>
        <begin position="201"/>
        <end position="256"/>
    </location>
</feature>
<dbReference type="GO" id="GO:0003677">
    <property type="term" value="F:DNA binding"/>
    <property type="evidence" value="ECO:0007669"/>
    <property type="project" value="InterPro"/>
</dbReference>
<keyword evidence="7 18" id="KW-0540">Nuclease</keyword>
<feature type="binding site" evidence="16">
    <location>
        <position position="53"/>
    </location>
    <ligand>
        <name>substrate</name>
    </ligand>
</feature>
<dbReference type="FunFam" id="3.30.420.10:FF:000012">
    <property type="entry name" value="DNA polymerase III subunit epsilon"/>
    <property type="match status" value="1"/>
</dbReference>
<dbReference type="GO" id="GO:0008408">
    <property type="term" value="F:3'-5' exonuclease activity"/>
    <property type="evidence" value="ECO:0007669"/>
    <property type="project" value="TreeGrafter"/>
</dbReference>
<evidence type="ECO:0000256" key="3">
    <source>
        <dbReference type="ARBA" id="ARBA00020352"/>
    </source>
</evidence>
<sequence>MSRQIVLDTETTGFDFKKGDRIVEIGCIELIDREITDNHFHVYINPERSMPIEAFNVHGLGDDFLKTQPVFAEIGQRFLDYVDGAELIIHNAGFDIPFLNFELERMGLPKVTERSSVIDTLQMAREKYPSQRNTLDALCRRLGVDNSRRELHGALLDSELLAQVYLNMTGGQKSFFDLLEEETAPPPPVNSVIRAPQVRIEAEKSAQKSNEESDKRDKSDERGIDETAQLKTSKDLDTDADKESLPASSNLVASSHRRRIIRANSRDIAAHEEIMQALKS</sequence>
<organism evidence="21 22">
    <name type="scientific">Ignatzschineria indica</name>
    <dbReference type="NCBI Taxonomy" id="472583"/>
    <lineage>
        <taxon>Bacteria</taxon>
        <taxon>Pseudomonadati</taxon>
        <taxon>Pseudomonadota</taxon>
        <taxon>Gammaproteobacteria</taxon>
        <taxon>Cardiobacteriales</taxon>
        <taxon>Ignatzschineriaceae</taxon>
        <taxon>Ignatzschineria</taxon>
    </lineage>
</organism>
<dbReference type="InterPro" id="IPR036397">
    <property type="entry name" value="RNaseH_sf"/>
</dbReference>
<dbReference type="NCBIfam" id="NF004316">
    <property type="entry name" value="PRK05711.1"/>
    <property type="match status" value="1"/>
</dbReference>
<proteinExistence type="predicted"/>
<dbReference type="GO" id="GO:0045004">
    <property type="term" value="P:DNA replication proofreading"/>
    <property type="evidence" value="ECO:0007669"/>
    <property type="project" value="TreeGrafter"/>
</dbReference>
<dbReference type="EMBL" id="QEWR01000002">
    <property type="protein sequence ID" value="PWD84791.1"/>
    <property type="molecule type" value="Genomic_DNA"/>
</dbReference>
<gene>
    <name evidence="18" type="primary">dnaQ</name>
    <name evidence="21" type="ORF">DC082_04490</name>
</gene>
<dbReference type="SMART" id="SM00479">
    <property type="entry name" value="EXOIII"/>
    <property type="match status" value="1"/>
</dbReference>
<evidence type="ECO:0000256" key="9">
    <source>
        <dbReference type="ARBA" id="ARBA00022801"/>
    </source>
</evidence>